<protein>
    <submittedName>
        <fullName evidence="2">Uncharacterized protein</fullName>
    </submittedName>
</protein>
<evidence type="ECO:0000313" key="3">
    <source>
        <dbReference type="Proteomes" id="UP001295684"/>
    </source>
</evidence>
<gene>
    <name evidence="2" type="ORF">ECRASSUSDP1_LOCUS15485</name>
</gene>
<evidence type="ECO:0000256" key="1">
    <source>
        <dbReference type="SAM" id="MobiDB-lite"/>
    </source>
</evidence>
<keyword evidence="3" id="KW-1185">Reference proteome</keyword>
<name>A0AAD1XK04_EUPCR</name>
<accession>A0AAD1XK04</accession>
<proteinExistence type="predicted"/>
<feature type="compositionally biased region" description="Polar residues" evidence="1">
    <location>
        <begin position="222"/>
        <end position="231"/>
    </location>
</feature>
<sequence>MKQQSKLIYTCNPNHATNFSRKIYHSSKRDSNPKIVELETDQIALKNQKEEVQQKSEQKAEASYPFMDDDNFTSMFNKWESAQKKSWRRASRGRKHTLEPVKRNTDIKKNNKVSSKNRFLQDFITQNRHEKIQKNGKNAALESKRKIIRKSKVRVVPGMKNKKKSCVQLMSTLKSKINKAFNALAEESAGGDNSTQDSARRGYSNIRPYQKSTARQLLPELKNTSNNSIRSASKDERSDRLNSQNPTNKPVGLIRSSKDVVNIPPLMQGKTAKKGSKSRGAFSNGTILNKRAALQQDFMMSKKRGLIRMEKSRLYGY</sequence>
<dbReference type="Proteomes" id="UP001295684">
    <property type="component" value="Unassembled WGS sequence"/>
</dbReference>
<organism evidence="2 3">
    <name type="scientific">Euplotes crassus</name>
    <dbReference type="NCBI Taxonomy" id="5936"/>
    <lineage>
        <taxon>Eukaryota</taxon>
        <taxon>Sar</taxon>
        <taxon>Alveolata</taxon>
        <taxon>Ciliophora</taxon>
        <taxon>Intramacronucleata</taxon>
        <taxon>Spirotrichea</taxon>
        <taxon>Hypotrichia</taxon>
        <taxon>Euplotida</taxon>
        <taxon>Euplotidae</taxon>
        <taxon>Moneuplotes</taxon>
    </lineage>
</organism>
<comment type="caution">
    <text evidence="2">The sequence shown here is derived from an EMBL/GenBank/DDBJ whole genome shotgun (WGS) entry which is preliminary data.</text>
</comment>
<dbReference type="AlphaFoldDB" id="A0AAD1XK04"/>
<evidence type="ECO:0000313" key="2">
    <source>
        <dbReference type="EMBL" id="CAI2374133.1"/>
    </source>
</evidence>
<dbReference type="EMBL" id="CAMPGE010015518">
    <property type="protein sequence ID" value="CAI2374133.1"/>
    <property type="molecule type" value="Genomic_DNA"/>
</dbReference>
<feature type="region of interest" description="Disordered" evidence="1">
    <location>
        <begin position="187"/>
        <end position="254"/>
    </location>
</feature>
<reference evidence="2" key="1">
    <citation type="submission" date="2023-07" db="EMBL/GenBank/DDBJ databases">
        <authorList>
            <consortium name="AG Swart"/>
            <person name="Singh M."/>
            <person name="Singh A."/>
            <person name="Seah K."/>
            <person name="Emmerich C."/>
        </authorList>
    </citation>
    <scope>NUCLEOTIDE SEQUENCE</scope>
    <source>
        <strain evidence="2">DP1</strain>
    </source>
</reference>